<name>A0A1M6N7G4_9PROT</name>
<gene>
    <name evidence="1" type="ORF">SAMN02745194_03714</name>
</gene>
<dbReference type="AlphaFoldDB" id="A0A1M6N7G4"/>
<accession>A0A1M6N7G4</accession>
<keyword evidence="2" id="KW-1185">Reference proteome</keyword>
<organism evidence="1 2">
    <name type="scientific">Muricoccus roseus</name>
    <dbReference type="NCBI Taxonomy" id="198092"/>
    <lineage>
        <taxon>Bacteria</taxon>
        <taxon>Pseudomonadati</taxon>
        <taxon>Pseudomonadota</taxon>
        <taxon>Alphaproteobacteria</taxon>
        <taxon>Acetobacterales</taxon>
        <taxon>Roseomonadaceae</taxon>
        <taxon>Muricoccus</taxon>
    </lineage>
</organism>
<reference evidence="1 2" key="1">
    <citation type="submission" date="2016-11" db="EMBL/GenBank/DDBJ databases">
        <authorList>
            <person name="Jaros S."/>
            <person name="Januszkiewicz K."/>
            <person name="Wedrychowicz H."/>
        </authorList>
    </citation>
    <scope>NUCLEOTIDE SEQUENCE [LARGE SCALE GENOMIC DNA]</scope>
    <source>
        <strain evidence="1 2">DSM 14916</strain>
    </source>
</reference>
<dbReference type="EMBL" id="FQZF01000025">
    <property type="protein sequence ID" value="SHJ91670.1"/>
    <property type="molecule type" value="Genomic_DNA"/>
</dbReference>
<evidence type="ECO:0000313" key="1">
    <source>
        <dbReference type="EMBL" id="SHJ91670.1"/>
    </source>
</evidence>
<sequence length="294" mass="32426">MRVARDRRRVSIQYRRLDDPQTYFGQMSLQAAITQALSVERNGGPMRDLAERRSQGEDPTYGTVLLNELVEAEDYFFGELVRFEQGAQLTMLSMTGGGRSYNLVQARAPDGHEPLKGTLYFMVFGNHVTLLQNDIGAGRLEKYLRWLLTVAAPIVTPSANIVLAAEIEVVDGTSTLPLIEKIAISPTPLRSADFDQAVIATGTDGPRGVSRQSVSAQRTLSVLQAAGVDDADIHRFLEQKTEIRVTVEIDFKDGRKNKPIGMETIGRVFRNIDPDDLVLRGPKGAQIKGDLTGR</sequence>
<dbReference type="Proteomes" id="UP000184387">
    <property type="component" value="Unassembled WGS sequence"/>
</dbReference>
<proteinExistence type="predicted"/>
<protein>
    <submittedName>
        <fullName evidence="1">Uncharacterized protein</fullName>
    </submittedName>
</protein>
<evidence type="ECO:0000313" key="2">
    <source>
        <dbReference type="Proteomes" id="UP000184387"/>
    </source>
</evidence>